<gene>
    <name evidence="1" type="ORF">TCIL3000_4_30</name>
</gene>
<reference evidence="1" key="1">
    <citation type="journal article" date="2012" name="Proc. Natl. Acad. Sci. U.S.A.">
        <title>Antigenic diversity is generated by distinct evolutionary mechanisms in African trypanosome species.</title>
        <authorList>
            <person name="Jackson A.P."/>
            <person name="Berry A."/>
            <person name="Aslett M."/>
            <person name="Allison H.C."/>
            <person name="Burton P."/>
            <person name="Vavrova-Anderson J."/>
            <person name="Brown R."/>
            <person name="Browne H."/>
            <person name="Corton N."/>
            <person name="Hauser H."/>
            <person name="Gamble J."/>
            <person name="Gilderthorp R."/>
            <person name="Marcello L."/>
            <person name="McQuillan J."/>
            <person name="Otto T.D."/>
            <person name="Quail M.A."/>
            <person name="Sanders M.J."/>
            <person name="van Tonder A."/>
            <person name="Ginger M.L."/>
            <person name="Field M.C."/>
            <person name="Barry J.D."/>
            <person name="Hertz-Fowler C."/>
            <person name="Berriman M."/>
        </authorList>
    </citation>
    <scope>NUCLEOTIDE SEQUENCE</scope>
    <source>
        <strain evidence="1">IL3000</strain>
    </source>
</reference>
<dbReference type="AlphaFoldDB" id="G0UKM3"/>
<sequence>MTIVKLPCQRYHQTSKIFGILIHHSKPWNHCLARCRTNTNVFLCAAFFHVTNLKNKDQPVRIPLTHFLNYQSHSLTTQTNTLYNWRSLEKYVFRSVTGSYFVHCTALLSSFPSGIGRIGPVRRFRSCAGTVAQFFSDSEKAH</sequence>
<proteinExistence type="predicted"/>
<accession>G0UKM3</accession>
<evidence type="ECO:0000313" key="1">
    <source>
        <dbReference type="EMBL" id="CCC89928.1"/>
    </source>
</evidence>
<name>G0UKM3_TRYCI</name>
<organism evidence="1">
    <name type="scientific">Trypanosoma congolense (strain IL3000)</name>
    <dbReference type="NCBI Taxonomy" id="1068625"/>
    <lineage>
        <taxon>Eukaryota</taxon>
        <taxon>Discoba</taxon>
        <taxon>Euglenozoa</taxon>
        <taxon>Kinetoplastea</taxon>
        <taxon>Metakinetoplastina</taxon>
        <taxon>Trypanosomatida</taxon>
        <taxon>Trypanosomatidae</taxon>
        <taxon>Trypanosoma</taxon>
        <taxon>Nannomonas</taxon>
    </lineage>
</organism>
<dbReference type="EMBL" id="HE575317">
    <property type="protein sequence ID" value="CCC89928.1"/>
    <property type="molecule type" value="Genomic_DNA"/>
</dbReference>
<protein>
    <submittedName>
        <fullName evidence="1">Uncharacterized protein</fullName>
    </submittedName>
</protein>